<keyword evidence="10 12" id="KW-0472">Membrane</keyword>
<dbReference type="Pfam" id="PF02214">
    <property type="entry name" value="BTB_2"/>
    <property type="match status" value="1"/>
</dbReference>
<dbReference type="GO" id="GO:0034702">
    <property type="term" value="C:monoatomic ion channel complex"/>
    <property type="evidence" value="ECO:0007669"/>
    <property type="project" value="UniProtKB-KW"/>
</dbReference>
<evidence type="ECO:0000256" key="1">
    <source>
        <dbReference type="ARBA" id="ARBA00004141"/>
    </source>
</evidence>
<feature type="domain" description="BTB" evidence="13">
    <location>
        <begin position="61"/>
        <end position="129"/>
    </location>
</feature>
<dbReference type="SUPFAM" id="SSF81324">
    <property type="entry name" value="Voltage-gated potassium channels"/>
    <property type="match status" value="1"/>
</dbReference>
<dbReference type="FunFam" id="1.10.287.70:FF:000028">
    <property type="entry name" value="potassium voltage-gated channel subfamily D member 3"/>
    <property type="match status" value="1"/>
</dbReference>
<dbReference type="InterPro" id="IPR005821">
    <property type="entry name" value="Ion_trans_dom"/>
</dbReference>
<evidence type="ECO:0000313" key="15">
    <source>
        <dbReference type="Proteomes" id="UP001634394"/>
    </source>
</evidence>
<feature type="transmembrane region" description="Helical" evidence="12">
    <location>
        <begin position="322"/>
        <end position="343"/>
    </location>
</feature>
<evidence type="ECO:0000259" key="13">
    <source>
        <dbReference type="PROSITE" id="PS50097"/>
    </source>
</evidence>
<keyword evidence="7" id="KW-0630">Potassium</keyword>
<dbReference type="PROSITE" id="PS50097">
    <property type="entry name" value="BTB"/>
    <property type="match status" value="1"/>
</dbReference>
<dbReference type="Pfam" id="PF00520">
    <property type="entry name" value="Ion_trans"/>
    <property type="match status" value="1"/>
</dbReference>
<evidence type="ECO:0000256" key="7">
    <source>
        <dbReference type="ARBA" id="ARBA00022958"/>
    </source>
</evidence>
<evidence type="ECO:0000256" key="6">
    <source>
        <dbReference type="ARBA" id="ARBA00022882"/>
    </source>
</evidence>
<evidence type="ECO:0000256" key="3">
    <source>
        <dbReference type="ARBA" id="ARBA00022538"/>
    </source>
</evidence>
<evidence type="ECO:0000256" key="12">
    <source>
        <dbReference type="SAM" id="Phobius"/>
    </source>
</evidence>
<comment type="caution">
    <text evidence="14">The sequence shown here is derived from an EMBL/GenBank/DDBJ whole genome shotgun (WGS) entry which is preliminary data.</text>
</comment>
<evidence type="ECO:0000313" key="14">
    <source>
        <dbReference type="EMBL" id="KAL3884605.1"/>
    </source>
</evidence>
<keyword evidence="11" id="KW-0407">Ion channel</keyword>
<dbReference type="InterPro" id="IPR028325">
    <property type="entry name" value="VG_K_chnl"/>
</dbReference>
<dbReference type="InterPro" id="IPR003974">
    <property type="entry name" value="K_chnl_volt-dep_Kv3"/>
</dbReference>
<keyword evidence="6" id="KW-0851">Voltage-gated channel</keyword>
<evidence type="ECO:0000256" key="2">
    <source>
        <dbReference type="ARBA" id="ARBA00022448"/>
    </source>
</evidence>
<keyword evidence="3" id="KW-0633">Potassium transport</keyword>
<name>A0ABD3XI41_SINWO</name>
<dbReference type="InterPro" id="IPR011333">
    <property type="entry name" value="SKP1/BTB/POZ_sf"/>
</dbReference>
<evidence type="ECO:0000256" key="5">
    <source>
        <dbReference type="ARBA" id="ARBA00022826"/>
    </source>
</evidence>
<dbReference type="PRINTS" id="PR00169">
    <property type="entry name" value="KCHANNEL"/>
</dbReference>
<dbReference type="InterPro" id="IPR003968">
    <property type="entry name" value="K_chnl_volt-dep_Kv"/>
</dbReference>
<feature type="transmembrane region" description="Helical" evidence="12">
    <location>
        <begin position="216"/>
        <end position="234"/>
    </location>
</feature>
<sequence length="505" mass="57887">MQSQVSSSSGNDSPRTTPKCCIMEKKRSSHQKEGGIIMAMMPGAEMNKKGKIILKVSTSKETVVLNVGGTRFETYWSTLHAQPNSKLADGTFLNSHFRKDQGDYFFDKDPDIFRVVLNYLRTGELHLPSYICGPAITDELEYWGLSYQLIERCCWDNYNSWNSTMEAINQLDRDRKGNLNETFQEPGNRQTSRWKYFREKLWAFLNDPKSSKGSKIFGMISILFVFLSIISFLVGTHESCDYFIQVPANNKGSSLASTNESYSTTRIKTLTVSDITPTSSTDYTEVKAKHPVLVIIDYVCLVFFTIEYIARMLSVPRKLKFIISAMSIIDLLALFPDYIELIVYHIRPDVYNDTVAVNFIQILRIIRILRIFRLIRHVPGLWIMIYTLKASFGELVLLTAFMMVGMLIFASLMYFVEDRKVFTSIPRGFWWALITMTTVGYGDMYPSTPLGYLIGSFAALSGLLFCGFSVPILVNNFVLYYTHVQMALHEEKREQKKKRNSLKNI</sequence>
<dbReference type="PRINTS" id="PR01491">
    <property type="entry name" value="KVCHANNEL"/>
</dbReference>
<feature type="transmembrane region" description="Helical" evidence="12">
    <location>
        <begin position="452"/>
        <end position="474"/>
    </location>
</feature>
<dbReference type="GO" id="GO:0005267">
    <property type="term" value="F:potassium channel activity"/>
    <property type="evidence" value="ECO:0007669"/>
    <property type="project" value="UniProtKB-KW"/>
</dbReference>
<dbReference type="InterPro" id="IPR000210">
    <property type="entry name" value="BTB/POZ_dom"/>
</dbReference>
<protein>
    <recommendedName>
        <fullName evidence="13">BTB domain-containing protein</fullName>
    </recommendedName>
</protein>
<feature type="transmembrane region" description="Helical" evidence="12">
    <location>
        <begin position="395"/>
        <end position="416"/>
    </location>
</feature>
<dbReference type="EMBL" id="JBJQND010000002">
    <property type="protein sequence ID" value="KAL3884605.1"/>
    <property type="molecule type" value="Genomic_DNA"/>
</dbReference>
<evidence type="ECO:0000256" key="10">
    <source>
        <dbReference type="ARBA" id="ARBA00023136"/>
    </source>
</evidence>
<dbReference type="Proteomes" id="UP001634394">
    <property type="component" value="Unassembled WGS sequence"/>
</dbReference>
<dbReference type="SMART" id="SM00225">
    <property type="entry name" value="BTB"/>
    <property type="match status" value="1"/>
</dbReference>
<dbReference type="AlphaFoldDB" id="A0ABD3XI41"/>
<organism evidence="14 15">
    <name type="scientific">Sinanodonta woodiana</name>
    <name type="common">Chinese pond mussel</name>
    <name type="synonym">Anodonta woodiana</name>
    <dbReference type="NCBI Taxonomy" id="1069815"/>
    <lineage>
        <taxon>Eukaryota</taxon>
        <taxon>Metazoa</taxon>
        <taxon>Spiralia</taxon>
        <taxon>Lophotrochozoa</taxon>
        <taxon>Mollusca</taxon>
        <taxon>Bivalvia</taxon>
        <taxon>Autobranchia</taxon>
        <taxon>Heteroconchia</taxon>
        <taxon>Palaeoheterodonta</taxon>
        <taxon>Unionida</taxon>
        <taxon>Unionoidea</taxon>
        <taxon>Unionidae</taxon>
        <taxon>Unioninae</taxon>
        <taxon>Sinanodonta</taxon>
    </lineage>
</organism>
<evidence type="ECO:0000256" key="8">
    <source>
        <dbReference type="ARBA" id="ARBA00022989"/>
    </source>
</evidence>
<keyword evidence="9" id="KW-0406">Ion transport</keyword>
<dbReference type="PANTHER" id="PTHR11537:SF254">
    <property type="entry name" value="POTASSIUM VOLTAGE-GATED CHANNEL PROTEIN SHAB"/>
    <property type="match status" value="1"/>
</dbReference>
<evidence type="ECO:0000256" key="11">
    <source>
        <dbReference type="ARBA" id="ARBA00023303"/>
    </source>
</evidence>
<evidence type="ECO:0000256" key="9">
    <source>
        <dbReference type="ARBA" id="ARBA00023065"/>
    </source>
</evidence>
<proteinExistence type="predicted"/>
<keyword evidence="4 12" id="KW-0812">Transmembrane</keyword>
<feature type="transmembrane region" description="Helical" evidence="12">
    <location>
        <begin position="292"/>
        <end position="310"/>
    </location>
</feature>
<dbReference type="InterPro" id="IPR027359">
    <property type="entry name" value="Volt_channel_dom_sf"/>
</dbReference>
<dbReference type="Gene3D" id="1.20.120.350">
    <property type="entry name" value="Voltage-gated potassium channels. Chain C"/>
    <property type="match status" value="1"/>
</dbReference>
<dbReference type="Gene3D" id="1.10.287.70">
    <property type="match status" value="1"/>
</dbReference>
<gene>
    <name evidence="14" type="ORF">ACJMK2_024732</name>
</gene>
<reference evidence="14 15" key="1">
    <citation type="submission" date="2024-11" db="EMBL/GenBank/DDBJ databases">
        <title>Chromosome-level genome assembly of the freshwater bivalve Anodonta woodiana.</title>
        <authorList>
            <person name="Chen X."/>
        </authorList>
    </citation>
    <scope>NUCLEOTIDE SEQUENCE [LARGE SCALE GENOMIC DNA]</scope>
    <source>
        <strain evidence="14">MN2024</strain>
        <tissue evidence="14">Gills</tissue>
    </source>
</reference>
<dbReference type="PANTHER" id="PTHR11537">
    <property type="entry name" value="VOLTAGE-GATED POTASSIUM CHANNEL"/>
    <property type="match status" value="1"/>
</dbReference>
<accession>A0ABD3XI41</accession>
<keyword evidence="8 12" id="KW-1133">Transmembrane helix</keyword>
<dbReference type="InterPro" id="IPR003131">
    <property type="entry name" value="T1-type_BTB"/>
</dbReference>
<keyword evidence="15" id="KW-1185">Reference proteome</keyword>
<feature type="transmembrane region" description="Helical" evidence="12">
    <location>
        <begin position="428"/>
        <end position="445"/>
    </location>
</feature>
<dbReference type="PRINTS" id="PR01498">
    <property type="entry name" value="SHAWCHANNEL"/>
</dbReference>
<keyword evidence="5" id="KW-0631">Potassium channel</keyword>
<dbReference type="Gene3D" id="3.30.710.10">
    <property type="entry name" value="Potassium Channel Kv1.1, Chain A"/>
    <property type="match status" value="1"/>
</dbReference>
<evidence type="ECO:0000256" key="4">
    <source>
        <dbReference type="ARBA" id="ARBA00022692"/>
    </source>
</evidence>
<comment type="subcellular location">
    <subcellularLocation>
        <location evidence="1">Membrane</location>
        <topology evidence="1">Multi-pass membrane protein</topology>
    </subcellularLocation>
</comment>
<keyword evidence="2" id="KW-0813">Transport</keyword>
<dbReference type="SUPFAM" id="SSF54695">
    <property type="entry name" value="POZ domain"/>
    <property type="match status" value="1"/>
</dbReference>